<dbReference type="GO" id="GO:0016020">
    <property type="term" value="C:membrane"/>
    <property type="evidence" value="ECO:0007669"/>
    <property type="project" value="TreeGrafter"/>
</dbReference>
<dbReference type="AlphaFoldDB" id="I0JSR8"/>
<dbReference type="Proteomes" id="UP000007397">
    <property type="component" value="Chromosome"/>
</dbReference>
<dbReference type="InterPro" id="IPR000073">
    <property type="entry name" value="AB_hydrolase_1"/>
</dbReference>
<name>I0JSR8_HALH3</name>
<sequence>MILHTTIKGTGEPIIFLHSRLETGITDFEYQCDQLCDQFQVILPDLRGHGNSFSDEFNHFFENTAQDLAETMEQLQVKEAHIIGSDLGAFAGILLARNHPQRVKSLTVSGIYPKKPARWNQLHRKETEKQRRLLRDKTQIDYYNLLHNTNWREFIYLARNPDWYPFYLSEGLADLRVPVLFIAGESVQYEASGVSIYGACPYIHKAVLPFAGHSVHKDQPVIYNHILLQFLRKITT</sequence>
<keyword evidence="2" id="KW-0378">Hydrolase</keyword>
<dbReference type="PRINTS" id="PR00111">
    <property type="entry name" value="ABHYDROLASE"/>
</dbReference>
<dbReference type="KEGG" id="hhd:HBHAL_4851"/>
<dbReference type="Pfam" id="PF00561">
    <property type="entry name" value="Abhydrolase_1"/>
    <property type="match status" value="1"/>
</dbReference>
<dbReference type="STRING" id="866895.HBHAL_4851"/>
<dbReference type="eggNOG" id="COG0596">
    <property type="taxonomic scope" value="Bacteria"/>
</dbReference>
<dbReference type="PANTHER" id="PTHR43798:SF33">
    <property type="entry name" value="HYDROLASE, PUTATIVE (AFU_ORTHOLOGUE AFUA_2G14860)-RELATED"/>
    <property type="match status" value="1"/>
</dbReference>
<keyword evidence="3" id="KW-1185">Reference proteome</keyword>
<feature type="domain" description="AB hydrolase-1" evidence="1">
    <location>
        <begin position="13"/>
        <end position="121"/>
    </location>
</feature>
<dbReference type="Gene3D" id="3.40.50.1820">
    <property type="entry name" value="alpha/beta hydrolase"/>
    <property type="match status" value="1"/>
</dbReference>
<protein>
    <submittedName>
        <fullName evidence="2">AB hydrolase superfamily protein</fullName>
    </submittedName>
</protein>
<gene>
    <name evidence="2" type="ordered locus">HBHAL_4851</name>
</gene>
<dbReference type="RefSeq" id="WP_014645074.1">
    <property type="nucleotide sequence ID" value="NC_017668.1"/>
</dbReference>
<dbReference type="EMBL" id="HE717023">
    <property type="protein sequence ID" value="CCG47190.1"/>
    <property type="molecule type" value="Genomic_DNA"/>
</dbReference>
<evidence type="ECO:0000313" key="3">
    <source>
        <dbReference type="Proteomes" id="UP000007397"/>
    </source>
</evidence>
<reference evidence="2 3" key="1">
    <citation type="journal article" date="2013" name="Environ. Microbiol.">
        <title>Chloride and organic osmolytes: a hybrid strategy to cope with elevated salinities by the moderately halophilic, chloride-dependent bacterium Halobacillus halophilus.</title>
        <authorList>
            <person name="Saum S.H."/>
            <person name="Pfeiffer F."/>
            <person name="Palm P."/>
            <person name="Rampp M."/>
            <person name="Schuster S.C."/>
            <person name="Muller V."/>
            <person name="Oesterhelt D."/>
        </authorList>
    </citation>
    <scope>NUCLEOTIDE SEQUENCE [LARGE SCALE GENOMIC DNA]</scope>
    <source>
        <strain evidence="3">ATCC 35676 / DSM 2266 / JCM 20832 / KCTC 3685 / LMG 17431 / NBRC 102448 / NCIMB 2269</strain>
    </source>
</reference>
<evidence type="ECO:0000259" key="1">
    <source>
        <dbReference type="Pfam" id="PF00561"/>
    </source>
</evidence>
<dbReference type="HOGENOM" id="CLU_020336_50_4_9"/>
<dbReference type="SUPFAM" id="SSF53474">
    <property type="entry name" value="alpha/beta-Hydrolases"/>
    <property type="match status" value="1"/>
</dbReference>
<accession>I0JSR8</accession>
<dbReference type="PANTHER" id="PTHR43798">
    <property type="entry name" value="MONOACYLGLYCEROL LIPASE"/>
    <property type="match status" value="1"/>
</dbReference>
<proteinExistence type="predicted"/>
<dbReference type="InterPro" id="IPR050266">
    <property type="entry name" value="AB_hydrolase_sf"/>
</dbReference>
<evidence type="ECO:0000313" key="2">
    <source>
        <dbReference type="EMBL" id="CCG47190.1"/>
    </source>
</evidence>
<dbReference type="InterPro" id="IPR029058">
    <property type="entry name" value="AB_hydrolase_fold"/>
</dbReference>
<organism evidence="2 3">
    <name type="scientific">Halobacillus halophilus (strain ATCC 35676 / DSM 2266 / JCM 20832 / KCTC 3685 / LMG 17431 / NBRC 102448 / NCIMB 2269)</name>
    <name type="common">Sporosarcina halophila</name>
    <dbReference type="NCBI Taxonomy" id="866895"/>
    <lineage>
        <taxon>Bacteria</taxon>
        <taxon>Bacillati</taxon>
        <taxon>Bacillota</taxon>
        <taxon>Bacilli</taxon>
        <taxon>Bacillales</taxon>
        <taxon>Bacillaceae</taxon>
        <taxon>Halobacillus</taxon>
    </lineage>
</organism>
<dbReference type="PATRIC" id="fig|866895.3.peg.3890"/>
<dbReference type="GO" id="GO:0016787">
    <property type="term" value="F:hydrolase activity"/>
    <property type="evidence" value="ECO:0007669"/>
    <property type="project" value="UniProtKB-KW"/>
</dbReference>